<keyword evidence="3" id="KW-1185">Reference proteome</keyword>
<name>A0A367EBF7_9ACTN</name>
<comment type="caution">
    <text evidence="2">The sequence shown here is derived from an EMBL/GenBank/DDBJ whole genome shotgun (WGS) entry which is preliminary data.</text>
</comment>
<reference evidence="2 3" key="1">
    <citation type="submission" date="2018-06" db="EMBL/GenBank/DDBJ databases">
        <title>Streptomyces reniochalinae sp. nov. and Streptomyces diacarnus sp. nov. from marine sponges.</title>
        <authorList>
            <person name="Li L."/>
        </authorList>
    </citation>
    <scope>NUCLEOTIDE SEQUENCE [LARGE SCALE GENOMIC DNA]</scope>
    <source>
        <strain evidence="2 3">LHW50302</strain>
    </source>
</reference>
<organism evidence="2 3">
    <name type="scientific">Streptomyces reniochalinae</name>
    <dbReference type="NCBI Taxonomy" id="2250578"/>
    <lineage>
        <taxon>Bacteria</taxon>
        <taxon>Bacillati</taxon>
        <taxon>Actinomycetota</taxon>
        <taxon>Actinomycetes</taxon>
        <taxon>Kitasatosporales</taxon>
        <taxon>Streptomycetaceae</taxon>
        <taxon>Streptomyces</taxon>
    </lineage>
</organism>
<evidence type="ECO:0000256" key="1">
    <source>
        <dbReference type="SAM" id="MobiDB-lite"/>
    </source>
</evidence>
<accession>A0A367EBF7</accession>
<feature type="region of interest" description="Disordered" evidence="1">
    <location>
        <begin position="227"/>
        <end position="249"/>
    </location>
</feature>
<dbReference type="Proteomes" id="UP000253507">
    <property type="component" value="Unassembled WGS sequence"/>
</dbReference>
<dbReference type="AlphaFoldDB" id="A0A367EBF7"/>
<gene>
    <name evidence="2" type="ORF">DQ392_24820</name>
</gene>
<proteinExistence type="predicted"/>
<evidence type="ECO:0000313" key="3">
    <source>
        <dbReference type="Proteomes" id="UP000253507"/>
    </source>
</evidence>
<sequence>MGAAGRVTHPHEGFVGVRGAGEFQAQSLARIKEPAGVADTEAQGLRLRFKDTLDAPVVDDGDRPGVVPLQGLVDGLEGADEVAGTLPAGQDAALVVLVGGDGQPQMFGFFLGGDFGGEGGLVSTGAGGIALGCGHADMFEVQFHGHQSVRTLGDGHRERAPQGAGIDRAVGNGLQPEPLSVLAVRPRTQGRISATAVVGCLGEQPLTRGGAGEGFGDGDGPMHVFGDHPRVLDPPPPNASPLMRRETKR</sequence>
<evidence type="ECO:0000313" key="2">
    <source>
        <dbReference type="EMBL" id="RCG15398.1"/>
    </source>
</evidence>
<feature type="region of interest" description="Disordered" evidence="1">
    <location>
        <begin position="152"/>
        <end position="172"/>
    </location>
</feature>
<dbReference type="EMBL" id="QOIM01000041">
    <property type="protein sequence ID" value="RCG15398.1"/>
    <property type="molecule type" value="Genomic_DNA"/>
</dbReference>
<protein>
    <submittedName>
        <fullName evidence="2">Uncharacterized protein</fullName>
    </submittedName>
</protein>